<keyword evidence="1" id="KW-0175">Coiled coil</keyword>
<dbReference type="EMBL" id="SMAB01000002">
    <property type="protein sequence ID" value="TCS84187.1"/>
    <property type="molecule type" value="Genomic_DNA"/>
</dbReference>
<protein>
    <submittedName>
        <fullName evidence="2">Uncharacterized protein</fullName>
    </submittedName>
</protein>
<evidence type="ECO:0000256" key="1">
    <source>
        <dbReference type="SAM" id="Coils"/>
    </source>
</evidence>
<dbReference type="OrthoDB" id="2989999at2"/>
<evidence type="ECO:0000313" key="2">
    <source>
        <dbReference type="EMBL" id="TCS84187.1"/>
    </source>
</evidence>
<organism evidence="2 3">
    <name type="scientific">Tepidibacillus fermentans</name>
    <dbReference type="NCBI Taxonomy" id="1281767"/>
    <lineage>
        <taxon>Bacteria</taxon>
        <taxon>Bacillati</taxon>
        <taxon>Bacillota</taxon>
        <taxon>Bacilli</taxon>
        <taxon>Bacillales</taxon>
        <taxon>Bacillaceae</taxon>
        <taxon>Tepidibacillus</taxon>
    </lineage>
</organism>
<evidence type="ECO:0000313" key="3">
    <source>
        <dbReference type="Proteomes" id="UP000295788"/>
    </source>
</evidence>
<name>A0A4R3KKL8_9BACI</name>
<dbReference type="AlphaFoldDB" id="A0A4R3KKL8"/>
<accession>A0A4R3KKL8</accession>
<comment type="caution">
    <text evidence="2">The sequence shown here is derived from an EMBL/GenBank/DDBJ whole genome shotgun (WGS) entry which is preliminary data.</text>
</comment>
<dbReference type="Proteomes" id="UP000295788">
    <property type="component" value="Unassembled WGS sequence"/>
</dbReference>
<keyword evidence="3" id="KW-1185">Reference proteome</keyword>
<gene>
    <name evidence="2" type="ORF">EDD72_102231</name>
</gene>
<sequence length="121" mass="14685">MTVDEKKVQFIYDDRLGIHIPDFRVDWEDLSLNEQLKVIDRWEKERAKIPDRIKELEEEIMKKQDEMFEIPFEEFVEVHKEIVDLSSAINDLNIWFRTHGHVTEENNNGKENHKEEQNIHL</sequence>
<proteinExistence type="predicted"/>
<dbReference type="RefSeq" id="WP_132767043.1">
    <property type="nucleotide sequence ID" value="NZ_SMAB01000002.1"/>
</dbReference>
<feature type="coiled-coil region" evidence="1">
    <location>
        <begin position="39"/>
        <end position="66"/>
    </location>
</feature>
<reference evidence="2 3" key="1">
    <citation type="submission" date="2019-03" db="EMBL/GenBank/DDBJ databases">
        <title>Genomic Encyclopedia of Type Strains, Phase IV (KMG-IV): sequencing the most valuable type-strain genomes for metagenomic binning, comparative biology and taxonomic classification.</title>
        <authorList>
            <person name="Goeker M."/>
        </authorList>
    </citation>
    <scope>NUCLEOTIDE SEQUENCE [LARGE SCALE GENOMIC DNA]</scope>
    <source>
        <strain evidence="2 3">DSM 23802</strain>
    </source>
</reference>